<evidence type="ECO:0000313" key="2">
    <source>
        <dbReference type="Proteomes" id="UP000308365"/>
    </source>
</evidence>
<dbReference type="EMBL" id="RWIC01001854">
    <property type="protein sequence ID" value="TKC34475.1"/>
    <property type="molecule type" value="Genomic_DNA"/>
</dbReference>
<comment type="caution">
    <text evidence="1">The sequence shown here is derived from an EMBL/GenBank/DDBJ whole genome shotgun (WGS) entry which is preliminary data.</text>
</comment>
<gene>
    <name evidence="1" type="ORF">EI555_002867</name>
</gene>
<dbReference type="PANTHER" id="PTHR14014">
    <property type="entry name" value="TELOMERE REPEATS-BINDING BOUQUET FORMATION PROTEIN 1"/>
    <property type="match status" value="1"/>
</dbReference>
<dbReference type="SUPFAM" id="SSF48371">
    <property type="entry name" value="ARM repeat"/>
    <property type="match status" value="1"/>
</dbReference>
<dbReference type="GO" id="GO:0070197">
    <property type="term" value="P:meiotic attachment of telomere to nuclear envelope"/>
    <property type="evidence" value="ECO:0007669"/>
    <property type="project" value="InterPro"/>
</dbReference>
<dbReference type="PANTHER" id="PTHR14014:SF0">
    <property type="entry name" value="TELOMERE REPEATS-BINDING BOUQUET FORMATION PROTEIN 1"/>
    <property type="match status" value="1"/>
</dbReference>
<reference evidence="2" key="1">
    <citation type="journal article" date="2019" name="IScience">
        <title>Narwhal Genome Reveals Long-Term Low Genetic Diversity despite Current Large Abundance Size.</title>
        <authorList>
            <person name="Westbury M.V."/>
            <person name="Petersen B."/>
            <person name="Garde E."/>
            <person name="Heide-Jorgensen M.P."/>
            <person name="Lorenzen E.D."/>
        </authorList>
    </citation>
    <scope>NUCLEOTIDE SEQUENCE [LARGE SCALE GENOMIC DNA]</scope>
</reference>
<protein>
    <recommendedName>
        <fullName evidence="3">Telomere repeats-binding bouquet formation protein 1</fullName>
    </recommendedName>
</protein>
<dbReference type="InterPro" id="IPR042359">
    <property type="entry name" value="TERB1"/>
</dbReference>
<sequence length="357" mass="39898">MKTDLNLLLECLKYQMDNAFSQKEALVTIHSICQQNSNAGLYFREIGGLMFVKDLAKSSEHSMVKEAALYTLGAVAEQNGTGQTLVRETGCISVLSQLFKTVLSKYELNLSDENVFQSYQLWSSVCSTLCVCVNNPQNDENQMLCSSLFPHANDWLINCTKPEIIRPICSFIGLTLANNTYVQKYFISVGGLDILSQVLVQLESDSHKTLSSAKLAVVVTKTVDACIADNPTFGVVLSKYHIVSKLLALLLHESLDSGEKFSIILTVGHCTEDCEENQYDLFKSNGLPLMIQVLTESQNEELNKAATFVLHNCKKISKFTITLKKYQPNFMQENYICFDEPSPFSSQALLTFEKQII</sequence>
<dbReference type="AlphaFoldDB" id="A0A4U1EEB8"/>
<dbReference type="InterPro" id="IPR011989">
    <property type="entry name" value="ARM-like"/>
</dbReference>
<evidence type="ECO:0008006" key="3">
    <source>
        <dbReference type="Google" id="ProtNLM"/>
    </source>
</evidence>
<name>A0A4U1EEB8_MONMO</name>
<proteinExistence type="predicted"/>
<dbReference type="Gene3D" id="1.25.10.10">
    <property type="entry name" value="Leucine-rich Repeat Variant"/>
    <property type="match status" value="1"/>
</dbReference>
<evidence type="ECO:0000313" key="1">
    <source>
        <dbReference type="EMBL" id="TKC34475.1"/>
    </source>
</evidence>
<dbReference type="Proteomes" id="UP000308365">
    <property type="component" value="Unassembled WGS sequence"/>
</dbReference>
<dbReference type="InterPro" id="IPR016024">
    <property type="entry name" value="ARM-type_fold"/>
</dbReference>
<organism evidence="1 2">
    <name type="scientific">Monodon monoceros</name>
    <name type="common">Narwhal</name>
    <name type="synonym">Ceratodon monodon</name>
    <dbReference type="NCBI Taxonomy" id="40151"/>
    <lineage>
        <taxon>Eukaryota</taxon>
        <taxon>Metazoa</taxon>
        <taxon>Chordata</taxon>
        <taxon>Craniata</taxon>
        <taxon>Vertebrata</taxon>
        <taxon>Euteleostomi</taxon>
        <taxon>Mammalia</taxon>
        <taxon>Eutheria</taxon>
        <taxon>Laurasiatheria</taxon>
        <taxon>Artiodactyla</taxon>
        <taxon>Whippomorpha</taxon>
        <taxon>Cetacea</taxon>
        <taxon>Odontoceti</taxon>
        <taxon>Monodontidae</taxon>
        <taxon>Monodon</taxon>
    </lineage>
</organism>
<accession>A0A4U1EEB8</accession>
<dbReference type="GO" id="GO:0007129">
    <property type="term" value="P:homologous chromosome pairing at meiosis"/>
    <property type="evidence" value="ECO:0007669"/>
    <property type="project" value="TreeGrafter"/>
</dbReference>